<sequence>MPFVSVVPRFRGGSMSIKSAAFLAATAAAATSVVAFGAPIAAADPVPPGGGHGLCFDVNSQVARDAVASLPPNREGYPWVIESGSQVPISQGCDGLLSWMTVDWAGTHPGSHVLFFTDGRYLGTATSKYYSYTDVLGGDRTHVQVRYRWALPQDALCCPSGGPSVVTFTLNGHEVTADGQFPPDPDQ</sequence>
<name>A0A291RSH3_9NOCA</name>
<dbReference type="AlphaFoldDB" id="A0A291RSH3"/>
<evidence type="ECO:0000313" key="7">
    <source>
        <dbReference type="EMBL" id="ATL70506.1"/>
    </source>
</evidence>
<dbReference type="Proteomes" id="UP000221961">
    <property type="component" value="Chromosome"/>
</dbReference>
<dbReference type="InterPro" id="IPR025971">
    <property type="entry name" value="LppP/LprE"/>
</dbReference>
<evidence type="ECO:0000256" key="2">
    <source>
        <dbReference type="ARBA" id="ARBA00022729"/>
    </source>
</evidence>
<reference evidence="7 8" key="1">
    <citation type="submission" date="2017-10" db="EMBL/GenBank/DDBJ databases">
        <title>Comparative genomics between pathogenic Norcardia.</title>
        <authorList>
            <person name="Zeng L."/>
        </authorList>
    </citation>
    <scope>NUCLEOTIDE SEQUENCE [LARGE SCALE GENOMIC DNA]</scope>
    <source>
        <strain evidence="7 8">NC_YFY_NT001</strain>
    </source>
</reference>
<keyword evidence="1" id="KW-1003">Cell membrane</keyword>
<keyword evidence="3" id="KW-0472">Membrane</keyword>
<keyword evidence="4" id="KW-0564">Palmitate</keyword>
<evidence type="ECO:0000256" key="6">
    <source>
        <dbReference type="SAM" id="SignalP"/>
    </source>
</evidence>
<evidence type="ECO:0008006" key="9">
    <source>
        <dbReference type="Google" id="ProtNLM"/>
    </source>
</evidence>
<evidence type="ECO:0000256" key="5">
    <source>
        <dbReference type="ARBA" id="ARBA00023288"/>
    </source>
</evidence>
<evidence type="ECO:0000256" key="4">
    <source>
        <dbReference type="ARBA" id="ARBA00023139"/>
    </source>
</evidence>
<keyword evidence="5" id="KW-0449">Lipoprotein</keyword>
<accession>A0A291RSH3</accession>
<evidence type="ECO:0000256" key="1">
    <source>
        <dbReference type="ARBA" id="ARBA00022475"/>
    </source>
</evidence>
<feature type="chain" id="PRO_5039538016" description="LppP/LprE family lipoprotein" evidence="6">
    <location>
        <begin position="38"/>
        <end position="187"/>
    </location>
</feature>
<evidence type="ECO:0000313" key="8">
    <source>
        <dbReference type="Proteomes" id="UP000221961"/>
    </source>
</evidence>
<protein>
    <recommendedName>
        <fullName evidence="9">LppP/LprE family lipoprotein</fullName>
    </recommendedName>
</protein>
<evidence type="ECO:0000256" key="3">
    <source>
        <dbReference type="ARBA" id="ARBA00023136"/>
    </source>
</evidence>
<feature type="signal peptide" evidence="6">
    <location>
        <begin position="1"/>
        <end position="37"/>
    </location>
</feature>
<dbReference type="KEGG" id="ntp:CRH09_34335"/>
<proteinExistence type="predicted"/>
<organism evidence="7 8">
    <name type="scientific">Nocardia terpenica</name>
    <dbReference type="NCBI Taxonomy" id="455432"/>
    <lineage>
        <taxon>Bacteria</taxon>
        <taxon>Bacillati</taxon>
        <taxon>Actinomycetota</taxon>
        <taxon>Actinomycetes</taxon>
        <taxon>Mycobacteriales</taxon>
        <taxon>Nocardiaceae</taxon>
        <taxon>Nocardia</taxon>
    </lineage>
</organism>
<dbReference type="Pfam" id="PF14041">
    <property type="entry name" value="Lipoprotein_21"/>
    <property type="match status" value="1"/>
</dbReference>
<gene>
    <name evidence="7" type="ORF">CRH09_34335</name>
</gene>
<dbReference type="EMBL" id="CP023778">
    <property type="protein sequence ID" value="ATL70506.1"/>
    <property type="molecule type" value="Genomic_DNA"/>
</dbReference>
<keyword evidence="2 6" id="KW-0732">Signal</keyword>